<evidence type="ECO:0000256" key="5">
    <source>
        <dbReference type="SAM" id="SignalP"/>
    </source>
</evidence>
<evidence type="ECO:0000256" key="3">
    <source>
        <dbReference type="ARBA" id="ARBA00023004"/>
    </source>
</evidence>
<dbReference type="RefSeq" id="WP_273629274.1">
    <property type="nucleotide sequence ID" value="NZ_CP117167.1"/>
</dbReference>
<keyword evidence="2" id="KW-0479">Metal-binding</keyword>
<dbReference type="SUPFAM" id="SSF50022">
    <property type="entry name" value="ISP domain"/>
    <property type="match status" value="1"/>
</dbReference>
<organism evidence="7 8">
    <name type="scientific">Mucilaginibacter jinjuensis</name>
    <dbReference type="NCBI Taxonomy" id="1176721"/>
    <lineage>
        <taxon>Bacteria</taxon>
        <taxon>Pseudomonadati</taxon>
        <taxon>Bacteroidota</taxon>
        <taxon>Sphingobacteriia</taxon>
        <taxon>Sphingobacteriales</taxon>
        <taxon>Sphingobacteriaceae</taxon>
        <taxon>Mucilaginibacter</taxon>
    </lineage>
</organism>
<feature type="signal peptide" evidence="5">
    <location>
        <begin position="1"/>
        <end position="27"/>
    </location>
</feature>
<dbReference type="InterPro" id="IPR017941">
    <property type="entry name" value="Rieske_2Fe-2S"/>
</dbReference>
<protein>
    <submittedName>
        <fullName evidence="7">Rieske (2Fe-2S) protein</fullName>
    </submittedName>
</protein>
<keyword evidence="8" id="KW-1185">Reference proteome</keyword>
<dbReference type="Gene3D" id="2.102.10.10">
    <property type="entry name" value="Rieske [2Fe-2S] iron-sulphur domain"/>
    <property type="match status" value="1"/>
</dbReference>
<reference evidence="7 8" key="1">
    <citation type="submission" date="2023-02" db="EMBL/GenBank/DDBJ databases">
        <title>Genome sequence of Mucilaginibacter jinjuensis strain KACC 16571.</title>
        <authorList>
            <person name="Kim S."/>
            <person name="Heo J."/>
            <person name="Kwon S.-W."/>
        </authorList>
    </citation>
    <scope>NUCLEOTIDE SEQUENCE [LARGE SCALE GENOMIC DNA]</scope>
    <source>
        <strain evidence="7 8">KACC 16571</strain>
    </source>
</reference>
<name>A0ABY7T3R5_9SPHI</name>
<feature type="domain" description="Rieske" evidence="6">
    <location>
        <begin position="45"/>
        <end position="137"/>
    </location>
</feature>
<gene>
    <name evidence="7" type="ORF">PQO05_20300</name>
</gene>
<dbReference type="PROSITE" id="PS51257">
    <property type="entry name" value="PROKAR_LIPOPROTEIN"/>
    <property type="match status" value="1"/>
</dbReference>
<keyword evidence="5" id="KW-0732">Signal</keyword>
<dbReference type="InterPro" id="IPR036922">
    <property type="entry name" value="Rieske_2Fe-2S_sf"/>
</dbReference>
<evidence type="ECO:0000259" key="6">
    <source>
        <dbReference type="PROSITE" id="PS51296"/>
    </source>
</evidence>
<proteinExistence type="predicted"/>
<keyword evidence="1" id="KW-0001">2Fe-2S</keyword>
<dbReference type="EMBL" id="CP117167">
    <property type="protein sequence ID" value="WCT11084.1"/>
    <property type="molecule type" value="Genomic_DNA"/>
</dbReference>
<dbReference type="PROSITE" id="PS51296">
    <property type="entry name" value="RIESKE"/>
    <property type="match status" value="1"/>
</dbReference>
<dbReference type="Pfam" id="PF00355">
    <property type="entry name" value="Rieske"/>
    <property type="match status" value="1"/>
</dbReference>
<evidence type="ECO:0000256" key="4">
    <source>
        <dbReference type="ARBA" id="ARBA00023014"/>
    </source>
</evidence>
<dbReference type="Proteomes" id="UP001216139">
    <property type="component" value="Chromosome"/>
</dbReference>
<dbReference type="CDD" id="cd03467">
    <property type="entry name" value="Rieske"/>
    <property type="match status" value="1"/>
</dbReference>
<keyword evidence="4" id="KW-0411">Iron-sulfur</keyword>
<evidence type="ECO:0000313" key="8">
    <source>
        <dbReference type="Proteomes" id="UP001216139"/>
    </source>
</evidence>
<sequence length="140" mass="15342">MERRDFLKQTCSLCMIAGAGIALGSLASCSTLPVYQTAINNQQVIVPVSLFDKGNLQIIQPKNLYYNIALKKESDGNYTALLLRCTHADNQLQTTGNGFKCSLHGSTFDQEGQVTMGPAEKPLHKYPTEINNGQIIIHLS</sequence>
<accession>A0ABY7T3R5</accession>
<evidence type="ECO:0000256" key="2">
    <source>
        <dbReference type="ARBA" id="ARBA00022723"/>
    </source>
</evidence>
<feature type="chain" id="PRO_5047470194" evidence="5">
    <location>
        <begin position="28"/>
        <end position="140"/>
    </location>
</feature>
<evidence type="ECO:0000256" key="1">
    <source>
        <dbReference type="ARBA" id="ARBA00022714"/>
    </source>
</evidence>
<keyword evidence="3" id="KW-0408">Iron</keyword>
<evidence type="ECO:0000313" key="7">
    <source>
        <dbReference type="EMBL" id="WCT11084.1"/>
    </source>
</evidence>